<name>A0A840R7E0_9GAMM</name>
<evidence type="ECO:0000313" key="1">
    <source>
        <dbReference type="EMBL" id="MBB5188312.1"/>
    </source>
</evidence>
<keyword evidence="2" id="KW-1185">Reference proteome</keyword>
<protein>
    <submittedName>
        <fullName evidence="1">Uncharacterized protein</fullName>
    </submittedName>
</protein>
<evidence type="ECO:0000313" key="2">
    <source>
        <dbReference type="Proteomes" id="UP000536640"/>
    </source>
</evidence>
<sequence length="210" mass="23595">MEILYILFGWLLGLLSPTIMSSIKQHYDRKKFFTAAKSELSDLQFQLCITGMLLAQRFGVISRDYLTESKFILDQYNGGDKPGSIIQFIDSMLVASEEEFIAIAANLKSEDGVGLSLKNHSTILIDSNAIQISQLPIDLQSKIYEFKNALNIYNQEVLGAKSILDRTYDSNLSDLNHQRLSAGLSAKYADLHKVCTRICGKIQSILDYEL</sequence>
<reference evidence="1 2" key="1">
    <citation type="submission" date="2020-08" db="EMBL/GenBank/DDBJ databases">
        <title>Genomic Encyclopedia of Type Strains, Phase IV (KMG-IV): sequencing the most valuable type-strain genomes for metagenomic binning, comparative biology and taxonomic classification.</title>
        <authorList>
            <person name="Goeker M."/>
        </authorList>
    </citation>
    <scope>NUCLEOTIDE SEQUENCE [LARGE SCALE GENOMIC DNA]</scope>
    <source>
        <strain evidence="1 2">DSM 25701</strain>
    </source>
</reference>
<comment type="caution">
    <text evidence="1">The sequence shown here is derived from an EMBL/GenBank/DDBJ whole genome shotgun (WGS) entry which is preliminary data.</text>
</comment>
<organism evidence="1 2">
    <name type="scientific">Zhongshania antarctica</name>
    <dbReference type="NCBI Taxonomy" id="641702"/>
    <lineage>
        <taxon>Bacteria</taxon>
        <taxon>Pseudomonadati</taxon>
        <taxon>Pseudomonadota</taxon>
        <taxon>Gammaproteobacteria</taxon>
        <taxon>Cellvibrionales</taxon>
        <taxon>Spongiibacteraceae</taxon>
        <taxon>Zhongshania</taxon>
    </lineage>
</organism>
<dbReference type="AlphaFoldDB" id="A0A840R7E0"/>
<dbReference type="RefSeq" id="WP_184463546.1">
    <property type="nucleotide sequence ID" value="NZ_JACHHW010000006.1"/>
</dbReference>
<accession>A0A840R7E0</accession>
<proteinExistence type="predicted"/>
<dbReference type="EMBL" id="JACHHW010000006">
    <property type="protein sequence ID" value="MBB5188312.1"/>
    <property type="molecule type" value="Genomic_DNA"/>
</dbReference>
<gene>
    <name evidence="1" type="ORF">HNQ57_002591</name>
</gene>
<dbReference type="Proteomes" id="UP000536640">
    <property type="component" value="Unassembled WGS sequence"/>
</dbReference>